<evidence type="ECO:0000313" key="1">
    <source>
        <dbReference type="EMBL" id="GAA5500380.1"/>
    </source>
</evidence>
<sequence length="102" mass="11433">MSDDELVDFEVPAIELVTCVVNEAAFLDTSKLTRSSKSLMLHRVVEALRVEFPMVEVKTESYISSFYALVKSREDSQTEYIRAGPQAAVQLRAAIKRHLGEA</sequence>
<evidence type="ECO:0000313" key="2">
    <source>
        <dbReference type="Proteomes" id="UP001458946"/>
    </source>
</evidence>
<dbReference type="EMBL" id="BAABRN010000001">
    <property type="protein sequence ID" value="GAA5500380.1"/>
    <property type="molecule type" value="Genomic_DNA"/>
</dbReference>
<reference evidence="1 2" key="1">
    <citation type="submission" date="2024-02" db="EMBL/GenBank/DDBJ databases">
        <title>Deinococcus xinjiangensis NBRC 107630.</title>
        <authorList>
            <person name="Ichikawa N."/>
            <person name="Katano-Makiyama Y."/>
            <person name="Hidaka K."/>
        </authorList>
    </citation>
    <scope>NUCLEOTIDE SEQUENCE [LARGE SCALE GENOMIC DNA]</scope>
    <source>
        <strain evidence="1 2">NBRC 107630</strain>
    </source>
</reference>
<dbReference type="RefSeq" id="WP_353540366.1">
    <property type="nucleotide sequence ID" value="NZ_BAABRN010000001.1"/>
</dbReference>
<dbReference type="Proteomes" id="UP001458946">
    <property type="component" value="Unassembled WGS sequence"/>
</dbReference>
<protein>
    <submittedName>
        <fullName evidence="1">Uncharacterized protein</fullName>
    </submittedName>
</protein>
<name>A0ABP9V789_9DEIO</name>
<comment type="caution">
    <text evidence="1">The sequence shown here is derived from an EMBL/GenBank/DDBJ whole genome shotgun (WGS) entry which is preliminary data.</text>
</comment>
<keyword evidence="2" id="KW-1185">Reference proteome</keyword>
<organism evidence="1 2">
    <name type="scientific">Deinococcus xinjiangensis</name>
    <dbReference type="NCBI Taxonomy" id="457454"/>
    <lineage>
        <taxon>Bacteria</taxon>
        <taxon>Thermotogati</taxon>
        <taxon>Deinococcota</taxon>
        <taxon>Deinococci</taxon>
        <taxon>Deinococcales</taxon>
        <taxon>Deinococcaceae</taxon>
        <taxon>Deinococcus</taxon>
    </lineage>
</organism>
<proteinExistence type="predicted"/>
<accession>A0ABP9V789</accession>
<gene>
    <name evidence="1" type="ORF">Dxin01_00101</name>
</gene>